<dbReference type="AlphaFoldDB" id="A0A3Q0ILC8"/>
<name>A0A3Q0ILC8_DIACI</name>
<evidence type="ECO:0000313" key="3">
    <source>
        <dbReference type="RefSeq" id="XP_026677002.1"/>
    </source>
</evidence>
<dbReference type="GeneID" id="113466087"/>
<feature type="compositionally biased region" description="Polar residues" evidence="1">
    <location>
        <begin position="103"/>
        <end position="116"/>
    </location>
</feature>
<feature type="compositionally biased region" description="Polar residues" evidence="1">
    <location>
        <begin position="77"/>
        <end position="86"/>
    </location>
</feature>
<dbReference type="RefSeq" id="XP_026677002.1">
    <property type="nucleotide sequence ID" value="XM_026821201.1"/>
</dbReference>
<gene>
    <name evidence="3" type="primary">LOC113466087</name>
</gene>
<proteinExistence type="predicted"/>
<keyword evidence="2" id="KW-1185">Reference proteome</keyword>
<dbReference type="KEGG" id="dci:113466087"/>
<protein>
    <submittedName>
        <fullName evidence="3">Uncharacterized protein LOC113466087</fullName>
    </submittedName>
</protein>
<evidence type="ECO:0000256" key="1">
    <source>
        <dbReference type="SAM" id="MobiDB-lite"/>
    </source>
</evidence>
<reference evidence="3" key="1">
    <citation type="submission" date="2025-08" db="UniProtKB">
        <authorList>
            <consortium name="RefSeq"/>
        </authorList>
    </citation>
    <scope>IDENTIFICATION</scope>
</reference>
<evidence type="ECO:0000313" key="2">
    <source>
        <dbReference type="Proteomes" id="UP000079169"/>
    </source>
</evidence>
<dbReference type="PaxDb" id="121845-A0A3Q0ILC8"/>
<sequence>MGVQRLLSALCRSPRSNVYFYQFPTKPVSSALGKGVECPSPLSKKGLQMLISPAKPRPSPVKTRNSPAARKLLQGYLDSQQASQQPPDIEPQPLEAFKLPDRPSQTDIPVSEEPTGSNPECFTGLMFLGKLRAEGRGFESRSGHKFFSRFSKNDLECIFLL</sequence>
<organism evidence="2 3">
    <name type="scientific">Diaphorina citri</name>
    <name type="common">Asian citrus psyllid</name>
    <dbReference type="NCBI Taxonomy" id="121845"/>
    <lineage>
        <taxon>Eukaryota</taxon>
        <taxon>Metazoa</taxon>
        <taxon>Ecdysozoa</taxon>
        <taxon>Arthropoda</taxon>
        <taxon>Hexapoda</taxon>
        <taxon>Insecta</taxon>
        <taxon>Pterygota</taxon>
        <taxon>Neoptera</taxon>
        <taxon>Paraneoptera</taxon>
        <taxon>Hemiptera</taxon>
        <taxon>Sternorrhyncha</taxon>
        <taxon>Psylloidea</taxon>
        <taxon>Psyllidae</taxon>
        <taxon>Diaphorininae</taxon>
        <taxon>Diaphorina</taxon>
    </lineage>
</organism>
<feature type="region of interest" description="Disordered" evidence="1">
    <location>
        <begin position="76"/>
        <end position="116"/>
    </location>
</feature>
<dbReference type="Proteomes" id="UP000079169">
    <property type="component" value="Unplaced"/>
</dbReference>
<accession>A0A3Q0ILC8</accession>